<gene>
    <name evidence="5" type="ORF">H0486_06235</name>
</gene>
<dbReference type="Gene3D" id="3.40.50.720">
    <property type="entry name" value="NAD(P)-binding Rossmann-like Domain"/>
    <property type="match status" value="1"/>
</dbReference>
<dbReference type="EMBL" id="JACEGA010000001">
    <property type="protein sequence ID" value="MBB2182473.1"/>
    <property type="molecule type" value="Genomic_DNA"/>
</dbReference>
<protein>
    <submittedName>
        <fullName evidence="5">Gfo/Idh/MocA family oxidoreductase</fullName>
    </submittedName>
</protein>
<feature type="domain" description="Gfo/Idh/MocA-like oxidoreductase N-terminal" evidence="3">
    <location>
        <begin position="5"/>
        <end position="120"/>
    </location>
</feature>
<dbReference type="InterPro" id="IPR000683">
    <property type="entry name" value="Gfo/Idh/MocA-like_OxRdtase_N"/>
</dbReference>
<dbReference type="PANTHER" id="PTHR22604">
    <property type="entry name" value="OXIDOREDUCTASES"/>
    <property type="match status" value="1"/>
</dbReference>
<evidence type="ECO:0000313" key="6">
    <source>
        <dbReference type="Proteomes" id="UP000574276"/>
    </source>
</evidence>
<comment type="caution">
    <text evidence="5">The sequence shown here is derived from an EMBL/GenBank/DDBJ whole genome shotgun (WGS) entry which is preliminary data.</text>
</comment>
<evidence type="ECO:0000256" key="2">
    <source>
        <dbReference type="ARBA" id="ARBA00023002"/>
    </source>
</evidence>
<evidence type="ECO:0000259" key="3">
    <source>
        <dbReference type="Pfam" id="PF01408"/>
    </source>
</evidence>
<keyword evidence="6" id="KW-1185">Reference proteome</keyword>
<dbReference type="GO" id="GO:0000166">
    <property type="term" value="F:nucleotide binding"/>
    <property type="evidence" value="ECO:0007669"/>
    <property type="project" value="InterPro"/>
</dbReference>
<dbReference type="SUPFAM" id="SSF51735">
    <property type="entry name" value="NAD(P)-binding Rossmann-fold domains"/>
    <property type="match status" value="1"/>
</dbReference>
<dbReference type="InterPro" id="IPR036291">
    <property type="entry name" value="NAD(P)-bd_dom_sf"/>
</dbReference>
<dbReference type="InterPro" id="IPR050984">
    <property type="entry name" value="Gfo/Idh/MocA_domain"/>
</dbReference>
<dbReference type="Gene3D" id="3.30.360.10">
    <property type="entry name" value="Dihydrodipicolinate Reductase, domain 2"/>
    <property type="match status" value="1"/>
</dbReference>
<accession>A0A839JXT0</accession>
<feature type="domain" description="GFO/IDH/MocA-like oxidoreductase" evidence="4">
    <location>
        <begin position="132"/>
        <end position="248"/>
    </location>
</feature>
<name>A0A839JXT0_9FIRM</name>
<evidence type="ECO:0000259" key="4">
    <source>
        <dbReference type="Pfam" id="PF22725"/>
    </source>
</evidence>
<organism evidence="5 6">
    <name type="scientific">Variimorphobacter saccharofermentans</name>
    <dbReference type="NCBI Taxonomy" id="2755051"/>
    <lineage>
        <taxon>Bacteria</taxon>
        <taxon>Bacillati</taxon>
        <taxon>Bacillota</taxon>
        <taxon>Clostridia</taxon>
        <taxon>Lachnospirales</taxon>
        <taxon>Lachnospiraceae</taxon>
        <taxon>Variimorphobacter</taxon>
    </lineage>
</organism>
<dbReference type="InterPro" id="IPR055170">
    <property type="entry name" value="GFO_IDH_MocA-like_dom"/>
</dbReference>
<comment type="similarity">
    <text evidence="1">Belongs to the Gfo/Idh/MocA family.</text>
</comment>
<dbReference type="PANTHER" id="PTHR22604:SF105">
    <property type="entry name" value="TRANS-1,2-DIHYDROBENZENE-1,2-DIOL DEHYDROGENASE"/>
    <property type="match status" value="1"/>
</dbReference>
<proteinExistence type="inferred from homology"/>
<evidence type="ECO:0000256" key="1">
    <source>
        <dbReference type="ARBA" id="ARBA00010928"/>
    </source>
</evidence>
<dbReference type="Pfam" id="PF01408">
    <property type="entry name" value="GFO_IDH_MocA"/>
    <property type="match status" value="1"/>
</dbReference>
<dbReference type="SUPFAM" id="SSF55347">
    <property type="entry name" value="Glyceraldehyde-3-phosphate dehydrogenase-like, C-terminal domain"/>
    <property type="match status" value="1"/>
</dbReference>
<keyword evidence="2" id="KW-0560">Oxidoreductase</keyword>
<dbReference type="AlphaFoldDB" id="A0A839JXT0"/>
<evidence type="ECO:0000313" key="5">
    <source>
        <dbReference type="EMBL" id="MBB2182473.1"/>
    </source>
</evidence>
<sequence length="331" mass="37159">MKVVKWGIIGPGSIASSFATALASMEHTEITAVASRSIDRAKEFAERFHVKKAYGSYEELVNDPEIDVVYIGTPHSEHKAHAALCISNKKSVLCEKPITINQEDAKYLINLAREHRVFLMEAMWTKFLPVTKTVKQWLNDKVIGEIKYMNISFGFQNAFDAKSRLFNPDLAGGALLDVGIYPISYAIHLMGKLPDQVVGSAYLGKSNVDEMNVISFVYNEGVMASLSSAISTNTGCYAVIIGDKGRIEVPEFYGADTAMRYDEQGTLVERFHHKHPSNGYVYEAEEVNRCIREGKMESDIIPLRDTLDIMKIMDDLRSSWGLQYPQENNRK</sequence>
<dbReference type="Pfam" id="PF22725">
    <property type="entry name" value="GFO_IDH_MocA_C3"/>
    <property type="match status" value="1"/>
</dbReference>
<dbReference type="GO" id="GO:0016491">
    <property type="term" value="F:oxidoreductase activity"/>
    <property type="evidence" value="ECO:0007669"/>
    <property type="project" value="UniProtKB-KW"/>
</dbReference>
<dbReference type="Proteomes" id="UP000574276">
    <property type="component" value="Unassembled WGS sequence"/>
</dbReference>
<reference evidence="5 6" key="1">
    <citation type="submission" date="2020-07" db="EMBL/GenBank/DDBJ databases">
        <title>Characterization and genome sequencing of isolate MD1, a novel member within the family Lachnospiraceae.</title>
        <authorList>
            <person name="Rettenmaier R."/>
            <person name="Di Bello L."/>
            <person name="Zinser C."/>
            <person name="Scheitz K."/>
            <person name="Liebl W."/>
            <person name="Zverlov V."/>
        </authorList>
    </citation>
    <scope>NUCLEOTIDE SEQUENCE [LARGE SCALE GENOMIC DNA]</scope>
    <source>
        <strain evidence="5 6">MD1</strain>
    </source>
</reference>
<dbReference type="RefSeq" id="WP_228352193.1">
    <property type="nucleotide sequence ID" value="NZ_JACEGA010000001.1"/>
</dbReference>